<dbReference type="Gene3D" id="3.30.450.150">
    <property type="entry name" value="Haem-degrading domain"/>
    <property type="match status" value="1"/>
</dbReference>
<gene>
    <name evidence="1" type="ORF">AKSOIL_0019</name>
</gene>
<protein>
    <recommendedName>
        <fullName evidence="2">Heme-binding protein</fullName>
    </recommendedName>
</protein>
<organism evidence="1">
    <name type="scientific">uncultured bacterium BLR5</name>
    <dbReference type="NCBI Taxonomy" id="506522"/>
    <lineage>
        <taxon>Bacteria</taxon>
        <taxon>environmental samples</taxon>
    </lineage>
</organism>
<sequence>MSISIKTAELVLKAAVEKAKQLGVPMNLAVLDEGGHLKAFVRMDGAVLGSIDVAVGKAKSAALFGLNSEELFEFCKPGGPAFGLENTNGGLVVFAGGIPLRNDHGEVIGAVGVSGGSVQEDFSVAQAGVGVYQSSSMGASK</sequence>
<dbReference type="AlphaFoldDB" id="C0INU6"/>
<dbReference type="Pfam" id="PF03928">
    <property type="entry name" value="HbpS-like"/>
    <property type="match status" value="1"/>
</dbReference>
<accession>C0INU6</accession>
<dbReference type="PANTHER" id="PTHR34309:SF1">
    <property type="entry name" value="PROTEIN GLCG"/>
    <property type="match status" value="1"/>
</dbReference>
<dbReference type="EMBL" id="EU408358">
    <property type="protein sequence ID" value="ACN18075.1"/>
    <property type="molecule type" value="Genomic_DNA"/>
</dbReference>
<dbReference type="InterPro" id="IPR038084">
    <property type="entry name" value="PduO/GlcC-like_sf"/>
</dbReference>
<dbReference type="InterPro" id="IPR052517">
    <property type="entry name" value="GlcG_carb_metab_protein"/>
</dbReference>
<proteinExistence type="predicted"/>
<dbReference type="SUPFAM" id="SSF143744">
    <property type="entry name" value="GlcG-like"/>
    <property type="match status" value="1"/>
</dbReference>
<evidence type="ECO:0000313" key="1">
    <source>
        <dbReference type="EMBL" id="ACN18075.1"/>
    </source>
</evidence>
<evidence type="ECO:0008006" key="2">
    <source>
        <dbReference type="Google" id="ProtNLM"/>
    </source>
</evidence>
<name>C0INU6_9BACT</name>
<dbReference type="InterPro" id="IPR005624">
    <property type="entry name" value="PduO/GlcC-like"/>
</dbReference>
<reference evidence="1" key="1">
    <citation type="journal article" date="2009" name="ISME J.">
        <title>Functional metagenomics reveals diverse beta-lactamases in a remote Alaskan soil.</title>
        <authorList>
            <person name="Allen H.K."/>
            <person name="Moe L.A."/>
            <person name="Rodbumrer J."/>
            <person name="Gaarder A."/>
            <person name="Handelsman J."/>
        </authorList>
    </citation>
    <scope>NUCLEOTIDE SEQUENCE</scope>
</reference>
<dbReference type="PANTHER" id="PTHR34309">
    <property type="entry name" value="SLR1406 PROTEIN"/>
    <property type="match status" value="1"/>
</dbReference>